<reference evidence="1 2" key="1">
    <citation type="journal article" date="2016" name="J. Zhejiang Univ. Sci. B">
        <title>Antibiotic resistance mechanisms of Myroides sp.</title>
        <authorList>
            <person name="Hu S."/>
            <person name="Yuan S."/>
            <person name="Qu H."/>
            <person name="Jiang T."/>
            <person name="Zhou Y."/>
            <person name="Wang M."/>
            <person name="Ming D."/>
        </authorList>
    </citation>
    <scope>NUCLEOTIDE SEQUENCE [LARGE SCALE GENOMIC DNA]</scope>
    <source>
        <strain evidence="1 2">PR63039</strain>
    </source>
</reference>
<dbReference type="RefSeq" id="WP_006260219.1">
    <property type="nucleotide sequence ID" value="NZ_BCMQ01000007.1"/>
</dbReference>
<dbReference type="GeneID" id="66973515"/>
<proteinExistence type="predicted"/>
<dbReference type="KEGG" id="mod:AS202_01460"/>
<organism evidence="1 2">
    <name type="scientific">Myroides odoratimimus</name>
    <dbReference type="NCBI Taxonomy" id="76832"/>
    <lineage>
        <taxon>Bacteria</taxon>
        <taxon>Pseudomonadati</taxon>
        <taxon>Bacteroidota</taxon>
        <taxon>Flavobacteriia</taxon>
        <taxon>Flavobacteriales</taxon>
        <taxon>Flavobacteriaceae</taxon>
        <taxon>Myroides</taxon>
    </lineage>
</organism>
<protein>
    <submittedName>
        <fullName evidence="1">Uncharacterized protein</fullName>
    </submittedName>
</protein>
<dbReference type="Proteomes" id="UP000069030">
    <property type="component" value="Chromosome"/>
</dbReference>
<dbReference type="Pfam" id="PF14054">
    <property type="entry name" value="DUF4249"/>
    <property type="match status" value="1"/>
</dbReference>
<gene>
    <name evidence="1" type="ORF">AS202_01460</name>
</gene>
<sequence length="280" mass="32954">MNILKYISILSILLYLTSCEHVIDIDLPTAPPRLVVEGNLDFDAENKQDTLSINLSLTTDFYNPQAPKVHNATVWVEDEKGTKHQFKELNKTGRYISTSIKKDFVKNKYKLHIEYDNDIYEATERLVETPKIERLEQRREKFFNDYYYTIRIYFQDTDKGDNKLNYYYTNLLWENKRPALSVRSNEFSKGKLIEDISTDKDYEPGDKIQIDLHQISRNYYDYMWLITDALNNGGGPFQTPISKIKGNVKNLTTPDKEALGYFRVTEKQTIYHTIFEQPKP</sequence>
<dbReference type="EMBL" id="CP013690">
    <property type="protein sequence ID" value="ALU24915.1"/>
    <property type="molecule type" value="Genomic_DNA"/>
</dbReference>
<dbReference type="InterPro" id="IPR025345">
    <property type="entry name" value="DUF4249"/>
</dbReference>
<accession>A0A0S7EIN2</accession>
<evidence type="ECO:0000313" key="2">
    <source>
        <dbReference type="Proteomes" id="UP000069030"/>
    </source>
</evidence>
<name>A0A0S7EIN2_9FLAO</name>
<evidence type="ECO:0000313" key="1">
    <source>
        <dbReference type="EMBL" id="ALU24915.1"/>
    </source>
</evidence>
<dbReference type="eggNOG" id="ENOG502ZCA0">
    <property type="taxonomic scope" value="Bacteria"/>
</dbReference>
<dbReference type="AlphaFoldDB" id="A0A0S7EIN2"/>